<dbReference type="Proteomes" id="UP001345013">
    <property type="component" value="Unassembled WGS sequence"/>
</dbReference>
<keyword evidence="5" id="KW-1185">Reference proteome</keyword>
<organism evidence="4 5">
    <name type="scientific">Lithohypha guttulata</name>
    <dbReference type="NCBI Taxonomy" id="1690604"/>
    <lineage>
        <taxon>Eukaryota</taxon>
        <taxon>Fungi</taxon>
        <taxon>Dikarya</taxon>
        <taxon>Ascomycota</taxon>
        <taxon>Pezizomycotina</taxon>
        <taxon>Eurotiomycetes</taxon>
        <taxon>Chaetothyriomycetidae</taxon>
        <taxon>Chaetothyriales</taxon>
        <taxon>Trichomeriaceae</taxon>
        <taxon>Lithohypha</taxon>
    </lineage>
</organism>
<dbReference type="EMBL" id="JAVRRG010000215">
    <property type="protein sequence ID" value="KAK5077549.1"/>
    <property type="molecule type" value="Genomic_DNA"/>
</dbReference>
<dbReference type="InterPro" id="IPR006047">
    <property type="entry name" value="GH13_cat_dom"/>
</dbReference>
<dbReference type="CDD" id="cd11352">
    <property type="entry name" value="AmyAc_5"/>
    <property type="match status" value="1"/>
</dbReference>
<protein>
    <recommendedName>
        <fullName evidence="3">Glycosyl hydrolase family 13 catalytic domain-containing protein</fullName>
    </recommendedName>
</protein>
<name>A0ABR0JWX2_9EURO</name>
<feature type="region of interest" description="Disordered" evidence="2">
    <location>
        <begin position="16"/>
        <end position="36"/>
    </location>
</feature>
<dbReference type="PANTHER" id="PTHR10357:SF209">
    <property type="entry name" value="PERIPLASMIC ALPHA-AMYLASE"/>
    <property type="match status" value="1"/>
</dbReference>
<accession>A0ABR0JWX2</accession>
<reference evidence="4 5" key="1">
    <citation type="submission" date="2023-08" db="EMBL/GenBank/DDBJ databases">
        <title>Black Yeasts Isolated from many extreme environments.</title>
        <authorList>
            <person name="Coleine C."/>
            <person name="Stajich J.E."/>
            <person name="Selbmann L."/>
        </authorList>
    </citation>
    <scope>NUCLEOTIDE SEQUENCE [LARGE SCALE GENOMIC DNA]</scope>
    <source>
        <strain evidence="4 5">CCFEE 5885</strain>
    </source>
</reference>
<dbReference type="PANTHER" id="PTHR10357">
    <property type="entry name" value="ALPHA-AMYLASE FAMILY MEMBER"/>
    <property type="match status" value="1"/>
</dbReference>
<dbReference type="Gene3D" id="3.20.20.80">
    <property type="entry name" value="Glycosidases"/>
    <property type="match status" value="1"/>
</dbReference>
<evidence type="ECO:0000259" key="3">
    <source>
        <dbReference type="SMART" id="SM00642"/>
    </source>
</evidence>
<evidence type="ECO:0000313" key="5">
    <source>
        <dbReference type="Proteomes" id="UP001345013"/>
    </source>
</evidence>
<comment type="similarity">
    <text evidence="1">Belongs to the glycosyl hydrolase 13 family.</text>
</comment>
<evidence type="ECO:0000256" key="1">
    <source>
        <dbReference type="ARBA" id="ARBA00008061"/>
    </source>
</evidence>
<evidence type="ECO:0000256" key="2">
    <source>
        <dbReference type="SAM" id="MobiDB-lite"/>
    </source>
</evidence>
<dbReference type="Pfam" id="PF00128">
    <property type="entry name" value="Alpha-amylase"/>
    <property type="match status" value="1"/>
</dbReference>
<feature type="domain" description="Glycosyl hydrolase family 13 catalytic" evidence="3">
    <location>
        <begin position="48"/>
        <end position="483"/>
    </location>
</feature>
<proteinExistence type="inferred from homology"/>
<dbReference type="InterPro" id="IPR017853">
    <property type="entry name" value="GH"/>
</dbReference>
<sequence>MVIKSITEVSDVVYRSSPKYEPTEPDEENPEGKYHSSPAAWEDQVLYFLLPDRFSIDTGKAEREKLELEVYDSSQKDKATGENAEAWREAGGRFVGGTLLGVKEKLDYLKELGVSALWIGPVFKQVQWLETYHGYGVQDFLEVDPRFGSKEDLRQLVEAAHRLEIGNVFKYKLHDPAYTGSQYDVEGFYSSKSETSKPFQPNDALWPDGAVWPKELQTPECFTRKGRIRDWEKKPEFLDGDFFDLKDIALGNESADNFDAPSALRTLCEVYKYWLAFLDIDGYRIDTVKHMGDGPTRYFASVIHEYAQKLGKDKFLLIGEITGGKAYATVESTGLDAALGIGNVQEKLWKVPYGEVNPEEYFNLFRNALYLNKGSHTWFRDKVVTMIDDHDQVWKGDAKGRFCSVPQNEKLVASALMLNLCTLGIPCIYYGTEQALNGHGGSDRYIREAMFGNKFGAFGSKGAHFFDPEKAVYLAVQEVAKLRRKEIALRRGRQYLRDVSENGEHFGPTRKWGEGRIKYLVAWSRLFADEEVLCVINTDPKDSQEAWITVDAEINPRGTEMRYLIPSARPPLIVERRSDRACVRVGLGPGGHAILKK</sequence>
<dbReference type="SMART" id="SM00642">
    <property type="entry name" value="Aamy"/>
    <property type="match status" value="1"/>
</dbReference>
<gene>
    <name evidence="4" type="ORF">LTR24_009553</name>
</gene>
<dbReference type="SUPFAM" id="SSF51445">
    <property type="entry name" value="(Trans)glycosidases"/>
    <property type="match status" value="1"/>
</dbReference>
<evidence type="ECO:0000313" key="4">
    <source>
        <dbReference type="EMBL" id="KAK5077549.1"/>
    </source>
</evidence>
<comment type="caution">
    <text evidence="4">The sequence shown here is derived from an EMBL/GenBank/DDBJ whole genome shotgun (WGS) entry which is preliminary data.</text>
</comment>